<dbReference type="InterPro" id="IPR005064">
    <property type="entry name" value="BUG"/>
</dbReference>
<dbReference type="SUPFAM" id="SSF53850">
    <property type="entry name" value="Periplasmic binding protein-like II"/>
    <property type="match status" value="1"/>
</dbReference>
<dbReference type="CDD" id="cd13578">
    <property type="entry name" value="PBP2_Bug27"/>
    <property type="match status" value="1"/>
</dbReference>
<evidence type="ECO:0000313" key="2">
    <source>
        <dbReference type="EMBL" id="TWD76165.1"/>
    </source>
</evidence>
<accession>A0A561BB70</accession>
<dbReference type="InterPro" id="IPR042100">
    <property type="entry name" value="Bug_dom1"/>
</dbReference>
<evidence type="ECO:0000256" key="1">
    <source>
        <dbReference type="ARBA" id="ARBA00006987"/>
    </source>
</evidence>
<comment type="similarity">
    <text evidence="1">Belongs to the UPF0065 (bug) family.</text>
</comment>
<dbReference type="Proteomes" id="UP000319722">
    <property type="component" value="Unassembled WGS sequence"/>
</dbReference>
<sequence>MATAGSSWTAAIAQGFPAKPIRIVCPYPPGATTDAISRLMATALQTTSGATVLVDNRGGAGGNIGTEAVARGDADGYTLLLGALGPLSANEALYPRLGFNPGRDFKPLALAAVVPLIMVAHPSFPAATLAEAVKLLRANPGKYAYASAGNGTPQHLAGELFKQVTATDFVHVPYRGSGPALNDAMGGQVQLLFEASPAVLQHIKSGRLKALAVTTRERIAGLPGVPTLKESGIDADIGGWYGFLAPAATPADRVAWLSEQMRRALADPLVQTRLADLGSQKVDSSPQAFARLIDAERARWGQLIRERGIRLD</sequence>
<evidence type="ECO:0000313" key="3">
    <source>
        <dbReference type="Proteomes" id="UP000319722"/>
    </source>
</evidence>
<gene>
    <name evidence="2" type="ORF">FB547_11347</name>
</gene>
<dbReference type="Pfam" id="PF03401">
    <property type="entry name" value="TctC"/>
    <property type="match status" value="1"/>
</dbReference>
<comment type="caution">
    <text evidence="2">The sequence shown here is derived from an EMBL/GenBank/DDBJ whole genome shotgun (WGS) entry which is preliminary data.</text>
</comment>
<dbReference type="PIRSF" id="PIRSF017082">
    <property type="entry name" value="YflP"/>
    <property type="match status" value="1"/>
</dbReference>
<name>A0A561BB70_9BURK</name>
<protein>
    <submittedName>
        <fullName evidence="2">Tripartite-type tricarboxylate transporter receptor subunit TctC</fullName>
    </submittedName>
</protein>
<keyword evidence="2" id="KW-0675">Receptor</keyword>
<dbReference type="AlphaFoldDB" id="A0A561BB70"/>
<organism evidence="2 3">
    <name type="scientific">Variovorax beijingensis</name>
    <dbReference type="NCBI Taxonomy" id="2496117"/>
    <lineage>
        <taxon>Bacteria</taxon>
        <taxon>Pseudomonadati</taxon>
        <taxon>Pseudomonadota</taxon>
        <taxon>Betaproteobacteria</taxon>
        <taxon>Burkholderiales</taxon>
        <taxon>Comamonadaceae</taxon>
        <taxon>Variovorax</taxon>
    </lineage>
</organism>
<dbReference type="PANTHER" id="PTHR42928">
    <property type="entry name" value="TRICARBOXYLATE-BINDING PROTEIN"/>
    <property type="match status" value="1"/>
</dbReference>
<dbReference type="Gene3D" id="3.40.190.10">
    <property type="entry name" value="Periplasmic binding protein-like II"/>
    <property type="match status" value="1"/>
</dbReference>
<proteinExistence type="inferred from homology"/>
<dbReference type="Gene3D" id="3.40.190.150">
    <property type="entry name" value="Bordetella uptake gene, domain 1"/>
    <property type="match status" value="1"/>
</dbReference>
<reference evidence="2 3" key="1">
    <citation type="submission" date="2019-06" db="EMBL/GenBank/DDBJ databases">
        <title>Sorghum-associated microbial communities from plants grown in Nebraska, USA.</title>
        <authorList>
            <person name="Schachtman D."/>
        </authorList>
    </citation>
    <scope>NUCLEOTIDE SEQUENCE [LARGE SCALE GENOMIC DNA]</scope>
    <source>
        <strain evidence="2 3">T529</strain>
    </source>
</reference>
<dbReference type="EMBL" id="VIVL01000013">
    <property type="protein sequence ID" value="TWD76165.1"/>
    <property type="molecule type" value="Genomic_DNA"/>
</dbReference>
<dbReference type="PANTHER" id="PTHR42928:SF5">
    <property type="entry name" value="BLR1237 PROTEIN"/>
    <property type="match status" value="1"/>
</dbReference>